<dbReference type="PANTHER" id="PTHR45661:SF3">
    <property type="entry name" value="IG-LIKE DOMAIN-CONTAINING PROTEIN"/>
    <property type="match status" value="1"/>
</dbReference>
<accession>A0A0B5QUI1</accession>
<dbReference type="RefSeq" id="WP_041898398.1">
    <property type="nucleotide sequence ID" value="NZ_CP010086.2"/>
</dbReference>
<dbReference type="InterPro" id="IPR053139">
    <property type="entry name" value="Surface_bspA-like"/>
</dbReference>
<keyword evidence="1" id="KW-0732">Signal</keyword>
<reference evidence="3" key="1">
    <citation type="submission" date="2014-12" db="EMBL/GenBank/DDBJ databases">
        <title>Genome sequence of Clostridium beijerinckii strain 59B.</title>
        <authorList>
            <person name="Little G.T."/>
            <person name="Minton N.P."/>
        </authorList>
    </citation>
    <scope>NUCLEOTIDE SEQUENCE [LARGE SCALE GENOMIC DNA]</scope>
    <source>
        <strain evidence="3">59B</strain>
    </source>
</reference>
<name>A0A0B5QUI1_CLOBE</name>
<evidence type="ECO:0000256" key="1">
    <source>
        <dbReference type="SAM" id="SignalP"/>
    </source>
</evidence>
<dbReference type="AlphaFoldDB" id="A0A0B5QUI1"/>
<dbReference type="SUPFAM" id="SSF69360">
    <property type="entry name" value="Cell wall binding repeat"/>
    <property type="match status" value="1"/>
</dbReference>
<dbReference type="KEGG" id="cbei:LF65_04011"/>
<dbReference type="InterPro" id="IPR032675">
    <property type="entry name" value="LRR_dom_sf"/>
</dbReference>
<organism evidence="2 3">
    <name type="scientific">Clostridium beijerinckii</name>
    <name type="common">Clostridium MP</name>
    <dbReference type="NCBI Taxonomy" id="1520"/>
    <lineage>
        <taxon>Bacteria</taxon>
        <taxon>Bacillati</taxon>
        <taxon>Bacillota</taxon>
        <taxon>Clostridia</taxon>
        <taxon>Eubacteriales</taxon>
        <taxon>Clostridiaceae</taxon>
        <taxon>Clostridium</taxon>
    </lineage>
</organism>
<dbReference type="EMBL" id="CP010086">
    <property type="protein sequence ID" value="AJH00559.1"/>
    <property type="molecule type" value="Genomic_DNA"/>
</dbReference>
<dbReference type="Proteomes" id="UP000031866">
    <property type="component" value="Chromosome"/>
</dbReference>
<evidence type="ECO:0000313" key="2">
    <source>
        <dbReference type="EMBL" id="AJH00559.1"/>
    </source>
</evidence>
<feature type="chain" id="PRO_5038486364" evidence="1">
    <location>
        <begin position="22"/>
        <end position="363"/>
    </location>
</feature>
<dbReference type="SUPFAM" id="SSF52058">
    <property type="entry name" value="L domain-like"/>
    <property type="match status" value="1"/>
</dbReference>
<feature type="signal peptide" evidence="1">
    <location>
        <begin position="1"/>
        <end position="21"/>
    </location>
</feature>
<gene>
    <name evidence="2" type="ORF">LF65_04011</name>
</gene>
<evidence type="ECO:0000313" key="3">
    <source>
        <dbReference type="Proteomes" id="UP000031866"/>
    </source>
</evidence>
<sequence>MKKLKLTKVIASTLVVASVLALNPIGANAEWRQDAKGWWYTEGNSWAEGFRVIDGYLYFFDSKGYMDHGKPNDFGDKVGLNDDGQFTNVTINGAWAFCKLSGEIVAYLGYDSNVVIPDEIDNVAVTGIGNKAFYKHNNIKTIIIPNSVTNIEDSAFYGCANLASLNIPASVQSIGEKALIGCSSLANISVDDNNISYKSVDGVLYSKNGTNILCYPAAKVDKNYTIPSGVIIIGNSAFSKCTNLTSIEIPDSVKTIDYRAFEGCIGLTEIKIPDSVTSIVNSAFIGCSNLTSANIPSGLTSIEPSIFASCTNLTSMTIPNSVTQIGMSAFGGCKNTNFYVKSEAMKQLLRRSGVNQNKIVVSA</sequence>
<dbReference type="PANTHER" id="PTHR45661">
    <property type="entry name" value="SURFACE ANTIGEN"/>
    <property type="match status" value="1"/>
</dbReference>
<dbReference type="Pfam" id="PF13306">
    <property type="entry name" value="LRR_5"/>
    <property type="match status" value="2"/>
</dbReference>
<dbReference type="OrthoDB" id="1917865at2"/>
<dbReference type="STRING" id="1520.LF65_04011"/>
<dbReference type="InterPro" id="IPR026906">
    <property type="entry name" value="LRR_5"/>
</dbReference>
<proteinExistence type="predicted"/>
<dbReference type="Gene3D" id="3.80.10.10">
    <property type="entry name" value="Ribonuclease Inhibitor"/>
    <property type="match status" value="1"/>
</dbReference>
<protein>
    <submittedName>
        <fullName evidence="2">Cell wall-binding protein</fullName>
    </submittedName>
</protein>